<proteinExistence type="predicted"/>
<evidence type="ECO:0000313" key="4">
    <source>
        <dbReference type="Proteomes" id="UP000273105"/>
    </source>
</evidence>
<keyword evidence="4" id="KW-1185">Reference proteome</keyword>
<organism evidence="1 3">
    <name type="scientific">Acinetobacter cumulans</name>
    <dbReference type="NCBI Taxonomy" id="2136182"/>
    <lineage>
        <taxon>Bacteria</taxon>
        <taxon>Pseudomonadati</taxon>
        <taxon>Pseudomonadota</taxon>
        <taxon>Gammaproteobacteria</taxon>
        <taxon>Moraxellales</taxon>
        <taxon>Moraxellaceae</taxon>
        <taxon>Acinetobacter</taxon>
    </lineage>
</organism>
<accession>A0A498D9Z4</accession>
<gene>
    <name evidence="2" type="ORF">D9K79_09955</name>
    <name evidence="1" type="ORF">D9K80_05510</name>
</gene>
<dbReference type="AlphaFoldDB" id="A0A498D9Z4"/>
<reference evidence="3 4" key="1">
    <citation type="submission" date="2018-09" db="EMBL/GenBank/DDBJ databases">
        <title>The draft genome of Acinetobacter sp. strains.</title>
        <authorList>
            <person name="Qin J."/>
            <person name="Feng Y."/>
            <person name="Zong Z."/>
        </authorList>
    </citation>
    <scope>NUCLEOTIDE SEQUENCE [LARGE SCALE GENOMIC DNA]</scope>
    <source>
        <strain evidence="2 4">WCHAc060001</strain>
        <strain evidence="1 3">WCHAc060003</strain>
    </source>
</reference>
<evidence type="ECO:0000313" key="1">
    <source>
        <dbReference type="EMBL" id="RLL36617.1"/>
    </source>
</evidence>
<sequence length="79" mass="9250">MLVKFELDDENGHVKNIVYEKVKINLSPNDECIKAMNRSSLERNFSYFYGLDEKPDSGVVDYFVVGEENIFLKQKKEKL</sequence>
<dbReference type="EMBL" id="RCHE01000021">
    <property type="protein sequence ID" value="RLL44409.1"/>
    <property type="molecule type" value="Genomic_DNA"/>
</dbReference>
<name>A0A498D9Z4_9GAMM</name>
<dbReference type="EMBL" id="RCHD01000009">
    <property type="protein sequence ID" value="RLL36617.1"/>
    <property type="molecule type" value="Genomic_DNA"/>
</dbReference>
<comment type="caution">
    <text evidence="1">The sequence shown here is derived from an EMBL/GenBank/DDBJ whole genome shotgun (WGS) entry which is preliminary data.</text>
</comment>
<dbReference type="Proteomes" id="UP000267166">
    <property type="component" value="Unassembled WGS sequence"/>
</dbReference>
<evidence type="ECO:0000313" key="3">
    <source>
        <dbReference type="Proteomes" id="UP000267166"/>
    </source>
</evidence>
<protein>
    <submittedName>
        <fullName evidence="1">Uncharacterized protein</fullName>
    </submittedName>
</protein>
<evidence type="ECO:0000313" key="2">
    <source>
        <dbReference type="EMBL" id="RLL44409.1"/>
    </source>
</evidence>
<dbReference type="Proteomes" id="UP000273105">
    <property type="component" value="Unassembled WGS sequence"/>
</dbReference>